<proteinExistence type="predicted"/>
<gene>
    <name evidence="2" type="ORF">PG996_012952</name>
</gene>
<name>A0ABR1U434_9PEZI</name>
<dbReference type="Pfam" id="PF07883">
    <property type="entry name" value="Cupin_2"/>
    <property type="match status" value="1"/>
</dbReference>
<accession>A0ABR1U434</accession>
<dbReference type="CDD" id="cd02208">
    <property type="entry name" value="cupin_RmlC-like"/>
    <property type="match status" value="1"/>
</dbReference>
<keyword evidence="3" id="KW-1185">Reference proteome</keyword>
<evidence type="ECO:0000313" key="3">
    <source>
        <dbReference type="Proteomes" id="UP001446871"/>
    </source>
</evidence>
<dbReference type="InterPro" id="IPR013096">
    <property type="entry name" value="Cupin_2"/>
</dbReference>
<organism evidence="2 3">
    <name type="scientific">Apiospora saccharicola</name>
    <dbReference type="NCBI Taxonomy" id="335842"/>
    <lineage>
        <taxon>Eukaryota</taxon>
        <taxon>Fungi</taxon>
        <taxon>Dikarya</taxon>
        <taxon>Ascomycota</taxon>
        <taxon>Pezizomycotina</taxon>
        <taxon>Sordariomycetes</taxon>
        <taxon>Xylariomycetidae</taxon>
        <taxon>Amphisphaeriales</taxon>
        <taxon>Apiosporaceae</taxon>
        <taxon>Apiospora</taxon>
    </lineage>
</organism>
<dbReference type="InterPro" id="IPR014710">
    <property type="entry name" value="RmlC-like_jellyroll"/>
</dbReference>
<sequence>MTVFDGALTVRTKPQPDRDFGFEATFILDHPSLQKFRSAPPRHLHPHQEEYIRVLEGALVLEVEGREYVVRPENGEFTVAPWVIHRLYPLPPEENEGSLGTAAAKSNVVSFLGSGEKAHEAFKIDILFFENWYRYQYETVRRGQKINLIQAMCTFDAGGCYLTLPPYFPFRRTLSQAVGVVVGRWLGALLGYRPFRGEWSSDWPLAKAKMQQSMAYRWGQK</sequence>
<protein>
    <recommendedName>
        <fullName evidence="1">Cupin type-2 domain-containing protein</fullName>
    </recommendedName>
</protein>
<evidence type="ECO:0000313" key="2">
    <source>
        <dbReference type="EMBL" id="KAK8053651.1"/>
    </source>
</evidence>
<evidence type="ECO:0000259" key="1">
    <source>
        <dbReference type="Pfam" id="PF07883"/>
    </source>
</evidence>
<dbReference type="Gene3D" id="2.60.120.10">
    <property type="entry name" value="Jelly Rolls"/>
    <property type="match status" value="1"/>
</dbReference>
<dbReference type="InterPro" id="IPR011051">
    <property type="entry name" value="RmlC_Cupin_sf"/>
</dbReference>
<dbReference type="SUPFAM" id="SSF51182">
    <property type="entry name" value="RmlC-like cupins"/>
    <property type="match status" value="1"/>
</dbReference>
<comment type="caution">
    <text evidence="2">The sequence shown here is derived from an EMBL/GenBank/DDBJ whole genome shotgun (WGS) entry which is preliminary data.</text>
</comment>
<feature type="domain" description="Cupin type-2" evidence="1">
    <location>
        <begin position="39"/>
        <end position="72"/>
    </location>
</feature>
<dbReference type="Proteomes" id="UP001446871">
    <property type="component" value="Unassembled WGS sequence"/>
</dbReference>
<dbReference type="EMBL" id="JAQQWM010000008">
    <property type="protein sequence ID" value="KAK8053651.1"/>
    <property type="molecule type" value="Genomic_DNA"/>
</dbReference>
<reference evidence="2 3" key="1">
    <citation type="submission" date="2023-01" db="EMBL/GenBank/DDBJ databases">
        <title>Analysis of 21 Apiospora genomes using comparative genomics revels a genus with tremendous synthesis potential of carbohydrate active enzymes and secondary metabolites.</title>
        <authorList>
            <person name="Sorensen T."/>
        </authorList>
    </citation>
    <scope>NUCLEOTIDE SEQUENCE [LARGE SCALE GENOMIC DNA]</scope>
    <source>
        <strain evidence="2 3">CBS 83171</strain>
    </source>
</reference>